<dbReference type="EMBL" id="JALN02000001">
    <property type="protein sequence ID" value="KDF01915.1"/>
    <property type="molecule type" value="Genomic_DNA"/>
</dbReference>
<evidence type="ECO:0000256" key="1">
    <source>
        <dbReference type="ARBA" id="ARBA00004651"/>
    </source>
</evidence>
<feature type="domain" description="Major facilitator superfamily (MFS) profile" evidence="7">
    <location>
        <begin position="23"/>
        <end position="466"/>
    </location>
</feature>
<evidence type="ECO:0000313" key="8">
    <source>
        <dbReference type="EMBL" id="KDF01915.1"/>
    </source>
</evidence>
<evidence type="ECO:0000313" key="9">
    <source>
        <dbReference type="Proteomes" id="UP000022835"/>
    </source>
</evidence>
<dbReference type="AlphaFoldDB" id="A0A064CMY7"/>
<comment type="subcellular location">
    <subcellularLocation>
        <location evidence="1">Cell membrane</location>
        <topology evidence="1">Multi-pass membrane protein</topology>
    </subcellularLocation>
</comment>
<keyword evidence="9" id="KW-1185">Reference proteome</keyword>
<feature type="transmembrane region" description="Helical" evidence="6">
    <location>
        <begin position="146"/>
        <end position="171"/>
    </location>
</feature>
<proteinExistence type="predicted"/>
<feature type="transmembrane region" description="Helical" evidence="6">
    <location>
        <begin position="57"/>
        <end position="80"/>
    </location>
</feature>
<organism evidence="8 9">
    <name type="scientific">Mycolicibacterium aromaticivorans JS19b1 = JCM 16368</name>
    <dbReference type="NCBI Taxonomy" id="1440774"/>
    <lineage>
        <taxon>Bacteria</taxon>
        <taxon>Bacillati</taxon>
        <taxon>Actinomycetota</taxon>
        <taxon>Actinomycetes</taxon>
        <taxon>Mycobacteriales</taxon>
        <taxon>Mycobacteriaceae</taxon>
        <taxon>Mycolicibacterium</taxon>
    </lineage>
</organism>
<feature type="transmembrane region" description="Helical" evidence="6">
    <location>
        <begin position="237"/>
        <end position="255"/>
    </location>
</feature>
<keyword evidence="4 6" id="KW-1133">Transmembrane helix</keyword>
<keyword evidence="5 6" id="KW-0472">Membrane</keyword>
<feature type="transmembrane region" description="Helical" evidence="6">
    <location>
        <begin position="87"/>
        <end position="107"/>
    </location>
</feature>
<feature type="transmembrane region" description="Helical" evidence="6">
    <location>
        <begin position="441"/>
        <end position="459"/>
    </location>
</feature>
<feature type="transmembrane region" description="Helical" evidence="6">
    <location>
        <begin position="276"/>
        <end position="297"/>
    </location>
</feature>
<dbReference type="PANTHER" id="PTHR23501:SF154">
    <property type="entry name" value="MULTIDRUG-EFFLUX TRANSPORTER RV1634-RELATED"/>
    <property type="match status" value="1"/>
</dbReference>
<evidence type="ECO:0000256" key="6">
    <source>
        <dbReference type="SAM" id="Phobius"/>
    </source>
</evidence>
<dbReference type="InterPro" id="IPR020846">
    <property type="entry name" value="MFS_dom"/>
</dbReference>
<dbReference type="Pfam" id="PF07690">
    <property type="entry name" value="MFS_1"/>
    <property type="match status" value="1"/>
</dbReference>
<dbReference type="InterPro" id="IPR011701">
    <property type="entry name" value="MFS"/>
</dbReference>
<feature type="transmembrane region" description="Helical" evidence="6">
    <location>
        <begin position="177"/>
        <end position="199"/>
    </location>
</feature>
<dbReference type="SUPFAM" id="SSF103473">
    <property type="entry name" value="MFS general substrate transporter"/>
    <property type="match status" value="1"/>
</dbReference>
<feature type="transmembrane region" description="Helical" evidence="6">
    <location>
        <begin position="113"/>
        <end position="134"/>
    </location>
</feature>
<sequence>MTETTASAAGSWRELLGRDYLGAVIVLAGGVAIYAINEFITISLLPSAVADIGGERLYAWVTTVYLVASVTAATTVGPVLTRFGPRAAYLGALLSFAAGSALCTLAPSMPLLLGGRVVQGLAGGVLAGLGYAVISAALPDRLWTRASAVVSAMWGVGTLVGPAAGGLFAQFGVWRGGFGLLAVLAVAMSVLVPLALPARADTDQQVPRTRIPVWSLLLLGVAALTVSAAVIPHRAGAIAGLLIAGAVLVGVFIVVDRRASAAVLPRRAFEPGPLKWIYLTLGLLMASTMVDMYVPLFGQRLGGLAPVVAGFLGAALSVGWTVGEIASASITNVRTTVRVVAIAPLVMATGLALAAATQTDGAPTTVVVLWAVALVITGSGIGMAWPHLSAWAMGSVIDDAPQQAVAAAAISTVQLMCGAFGAGLAGVVVNVRVAPDASASRLMFGAFAVLAAAGCVASYRSGCERAD</sequence>
<feature type="transmembrane region" description="Helical" evidence="6">
    <location>
        <begin position="404"/>
        <end position="429"/>
    </location>
</feature>
<evidence type="ECO:0000256" key="5">
    <source>
        <dbReference type="ARBA" id="ARBA00023136"/>
    </source>
</evidence>
<gene>
    <name evidence="8" type="ORF">Y900_024030</name>
</gene>
<accession>A0A064CMY7</accession>
<reference evidence="8" key="1">
    <citation type="submission" date="2014-05" db="EMBL/GenBank/DDBJ databases">
        <title>Genome sequence of Mycobacterium aromaticivorans strain JS19b1T (= DSM 45407T).</title>
        <authorList>
            <person name="Kwak Y."/>
            <person name="Park G.-S."/>
            <person name="Li Q.X."/>
            <person name="Lee S.-E."/>
            <person name="Shin J.-H."/>
        </authorList>
    </citation>
    <scope>NUCLEOTIDE SEQUENCE [LARGE SCALE GENOMIC DNA]</scope>
    <source>
        <strain evidence="8">JS19b1</strain>
    </source>
</reference>
<dbReference type="PROSITE" id="PS50850">
    <property type="entry name" value="MFS"/>
    <property type="match status" value="1"/>
</dbReference>
<dbReference type="eggNOG" id="COG2814">
    <property type="taxonomic scope" value="Bacteria"/>
</dbReference>
<evidence type="ECO:0000256" key="2">
    <source>
        <dbReference type="ARBA" id="ARBA00022448"/>
    </source>
</evidence>
<dbReference type="GO" id="GO:0022857">
    <property type="term" value="F:transmembrane transporter activity"/>
    <property type="evidence" value="ECO:0007669"/>
    <property type="project" value="InterPro"/>
</dbReference>
<dbReference type="Gene3D" id="1.20.1720.10">
    <property type="entry name" value="Multidrug resistance protein D"/>
    <property type="match status" value="1"/>
</dbReference>
<dbReference type="Proteomes" id="UP000022835">
    <property type="component" value="Unassembled WGS sequence"/>
</dbReference>
<feature type="transmembrane region" description="Helical" evidence="6">
    <location>
        <begin position="211"/>
        <end position="231"/>
    </location>
</feature>
<feature type="transmembrane region" description="Helical" evidence="6">
    <location>
        <begin position="335"/>
        <end position="356"/>
    </location>
</feature>
<name>A0A064CMY7_9MYCO</name>
<dbReference type="PANTHER" id="PTHR23501">
    <property type="entry name" value="MAJOR FACILITATOR SUPERFAMILY"/>
    <property type="match status" value="1"/>
</dbReference>
<feature type="transmembrane region" description="Helical" evidence="6">
    <location>
        <begin position="20"/>
        <end position="45"/>
    </location>
</feature>
<keyword evidence="3 6" id="KW-0812">Transmembrane</keyword>
<dbReference type="GO" id="GO:0005886">
    <property type="term" value="C:plasma membrane"/>
    <property type="evidence" value="ECO:0007669"/>
    <property type="project" value="UniProtKB-SubCell"/>
</dbReference>
<dbReference type="STRING" id="1440774.Y900_024030"/>
<feature type="transmembrane region" description="Helical" evidence="6">
    <location>
        <begin position="368"/>
        <end position="392"/>
    </location>
</feature>
<feature type="transmembrane region" description="Helical" evidence="6">
    <location>
        <begin position="303"/>
        <end position="323"/>
    </location>
</feature>
<evidence type="ECO:0000256" key="4">
    <source>
        <dbReference type="ARBA" id="ARBA00022989"/>
    </source>
</evidence>
<keyword evidence="2" id="KW-0813">Transport</keyword>
<comment type="caution">
    <text evidence="8">The sequence shown here is derived from an EMBL/GenBank/DDBJ whole genome shotgun (WGS) entry which is preliminary data.</text>
</comment>
<protein>
    <submittedName>
        <fullName evidence="8">Major facilitator transporter</fullName>
    </submittedName>
</protein>
<evidence type="ECO:0000259" key="7">
    <source>
        <dbReference type="PROSITE" id="PS50850"/>
    </source>
</evidence>
<dbReference type="RefSeq" id="WP_036344757.1">
    <property type="nucleotide sequence ID" value="NZ_JALN02000001.1"/>
</dbReference>
<dbReference type="InterPro" id="IPR036259">
    <property type="entry name" value="MFS_trans_sf"/>
</dbReference>
<dbReference type="OrthoDB" id="3503984at2"/>
<dbReference type="Gene3D" id="1.20.1250.20">
    <property type="entry name" value="MFS general substrate transporter like domains"/>
    <property type="match status" value="1"/>
</dbReference>
<evidence type="ECO:0000256" key="3">
    <source>
        <dbReference type="ARBA" id="ARBA00022692"/>
    </source>
</evidence>